<dbReference type="GO" id="GO:0071949">
    <property type="term" value="F:FAD binding"/>
    <property type="evidence" value="ECO:0007669"/>
    <property type="project" value="InterPro"/>
</dbReference>
<evidence type="ECO:0000256" key="7">
    <source>
        <dbReference type="ARBA" id="ARBA00023033"/>
    </source>
</evidence>
<dbReference type="PRINTS" id="PR00420">
    <property type="entry name" value="RNGMNOXGNASE"/>
</dbReference>
<keyword evidence="5" id="KW-0274">FAD</keyword>
<evidence type="ECO:0000256" key="5">
    <source>
        <dbReference type="ARBA" id="ARBA00022827"/>
    </source>
</evidence>
<evidence type="ECO:0000256" key="4">
    <source>
        <dbReference type="ARBA" id="ARBA00022630"/>
    </source>
</evidence>
<name>A0A4R3VEM4_ROSSA</name>
<dbReference type="Proteomes" id="UP000295110">
    <property type="component" value="Unassembled WGS sequence"/>
</dbReference>
<dbReference type="NCBIfam" id="TIGR01988">
    <property type="entry name" value="Ubi-OHases"/>
    <property type="match status" value="1"/>
</dbReference>
<dbReference type="RefSeq" id="WP_132570448.1">
    <property type="nucleotide sequence ID" value="NZ_CBCSGL010000005.1"/>
</dbReference>
<dbReference type="GO" id="GO:0006744">
    <property type="term" value="P:ubiquinone biosynthetic process"/>
    <property type="evidence" value="ECO:0007669"/>
    <property type="project" value="UniProtKB-UniPathway"/>
</dbReference>
<accession>A0A4R3VEM4</accession>
<evidence type="ECO:0000256" key="1">
    <source>
        <dbReference type="ARBA" id="ARBA00001974"/>
    </source>
</evidence>
<keyword evidence="4" id="KW-0285">Flavoprotein</keyword>
<dbReference type="OrthoDB" id="9769565at2"/>
<dbReference type="NCBIfam" id="NF006593">
    <property type="entry name" value="PRK09126.1"/>
    <property type="match status" value="1"/>
</dbReference>
<keyword evidence="7" id="KW-0503">Monooxygenase</keyword>
<gene>
    <name evidence="9" type="ORF">EV671_1005114</name>
</gene>
<sequence>MNEIAASSPQILISGAGPAGLALACALHDRGLAVRVLEQADEAMLAAPADDGREIALTHRSRRLLEGLGLWRRLPDIAPLRRASVRSSGSREPLPFEAAGQDLGWLVSNHHLRAAAWAGARERGVPVLCGRTVAGFERLGGEAQLRTRCGETHAAPLVVAADSRFSALRRLAGIGARHRDFGRSALLVPLRHERDHGGLAQECFLEGHTLALLPMNGGRSSAVWTVANAALPRIQALDDAALAAEIEGAAEGRLGAMQVDGARHVYPLVAVWAERFVAPRFALIGDAAVGMHPVTAHGYNLGLYGIDALARRLDPAGDPGELAPLLAYEAEHRRAAGPMYAGTNALVRFFTDDRAPVLALRRAVIDAARHLPPLRAAITRKLVDAVV</sequence>
<dbReference type="UniPathway" id="UPA00232"/>
<protein>
    <submittedName>
        <fullName evidence="9">Ubiquinone biosynthesis UbiH/UbiF/VisC/COQ6 family hydroxylase</fullName>
    </submittedName>
</protein>
<dbReference type="SUPFAM" id="SSF51905">
    <property type="entry name" value="FAD/NAD(P)-binding domain"/>
    <property type="match status" value="1"/>
</dbReference>
<dbReference type="GO" id="GO:0016705">
    <property type="term" value="F:oxidoreductase activity, acting on paired donors, with incorporation or reduction of molecular oxygen"/>
    <property type="evidence" value="ECO:0007669"/>
    <property type="project" value="InterPro"/>
</dbReference>
<dbReference type="GO" id="GO:0004497">
    <property type="term" value="F:monooxygenase activity"/>
    <property type="evidence" value="ECO:0007669"/>
    <property type="project" value="UniProtKB-KW"/>
</dbReference>
<organism evidence="9 10">
    <name type="scientific">Roseateles saccharophilus</name>
    <name type="common">Pseudomonas saccharophila</name>
    <dbReference type="NCBI Taxonomy" id="304"/>
    <lineage>
        <taxon>Bacteria</taxon>
        <taxon>Pseudomonadati</taxon>
        <taxon>Pseudomonadota</taxon>
        <taxon>Betaproteobacteria</taxon>
        <taxon>Burkholderiales</taxon>
        <taxon>Sphaerotilaceae</taxon>
        <taxon>Roseateles</taxon>
    </lineage>
</organism>
<dbReference type="EMBL" id="SMBU01000005">
    <property type="protein sequence ID" value="TCV02079.1"/>
    <property type="molecule type" value="Genomic_DNA"/>
</dbReference>
<dbReference type="InterPro" id="IPR051205">
    <property type="entry name" value="UbiH/COQ6_monooxygenase"/>
</dbReference>
<keyword evidence="6" id="KW-0560">Oxidoreductase</keyword>
<evidence type="ECO:0000313" key="9">
    <source>
        <dbReference type="EMBL" id="TCV02079.1"/>
    </source>
</evidence>
<dbReference type="InterPro" id="IPR010971">
    <property type="entry name" value="UbiH/COQ6"/>
</dbReference>
<evidence type="ECO:0000256" key="3">
    <source>
        <dbReference type="ARBA" id="ARBA00005349"/>
    </source>
</evidence>
<comment type="cofactor">
    <cofactor evidence="1">
        <name>FAD</name>
        <dbReference type="ChEBI" id="CHEBI:57692"/>
    </cofactor>
</comment>
<comment type="caution">
    <text evidence="9">The sequence shown here is derived from an EMBL/GenBank/DDBJ whole genome shotgun (WGS) entry which is preliminary data.</text>
</comment>
<proteinExistence type="inferred from homology"/>
<dbReference type="Gene3D" id="3.50.50.60">
    <property type="entry name" value="FAD/NAD(P)-binding domain"/>
    <property type="match status" value="2"/>
</dbReference>
<keyword evidence="9" id="KW-0830">Ubiquinone</keyword>
<evidence type="ECO:0000313" key="10">
    <source>
        <dbReference type="Proteomes" id="UP000295110"/>
    </source>
</evidence>
<dbReference type="InterPro" id="IPR002938">
    <property type="entry name" value="FAD-bd"/>
</dbReference>
<keyword evidence="10" id="KW-1185">Reference proteome</keyword>
<evidence type="ECO:0000256" key="2">
    <source>
        <dbReference type="ARBA" id="ARBA00004749"/>
    </source>
</evidence>
<dbReference type="AlphaFoldDB" id="A0A4R3VEM4"/>
<dbReference type="InterPro" id="IPR036188">
    <property type="entry name" value="FAD/NAD-bd_sf"/>
</dbReference>
<dbReference type="PANTHER" id="PTHR43876">
    <property type="entry name" value="UBIQUINONE BIOSYNTHESIS MONOOXYGENASE COQ6, MITOCHONDRIAL"/>
    <property type="match status" value="1"/>
</dbReference>
<dbReference type="Pfam" id="PF01494">
    <property type="entry name" value="FAD_binding_3"/>
    <property type="match status" value="1"/>
</dbReference>
<comment type="similarity">
    <text evidence="3">Belongs to the UbiH/COQ6 family.</text>
</comment>
<evidence type="ECO:0000259" key="8">
    <source>
        <dbReference type="Pfam" id="PF01494"/>
    </source>
</evidence>
<evidence type="ECO:0000256" key="6">
    <source>
        <dbReference type="ARBA" id="ARBA00023002"/>
    </source>
</evidence>
<comment type="pathway">
    <text evidence="2">Cofactor biosynthesis; ubiquinone biosynthesis.</text>
</comment>
<feature type="domain" description="FAD-binding" evidence="8">
    <location>
        <begin position="10"/>
        <end position="336"/>
    </location>
</feature>
<dbReference type="PANTHER" id="PTHR43876:SF25">
    <property type="entry name" value="MONOOXYGENASE NMA2164"/>
    <property type="match status" value="1"/>
</dbReference>
<reference evidence="9 10" key="1">
    <citation type="submission" date="2019-03" db="EMBL/GenBank/DDBJ databases">
        <title>Genomic Encyclopedia of Type Strains, Phase IV (KMG-IV): sequencing the most valuable type-strain genomes for metagenomic binning, comparative biology and taxonomic classification.</title>
        <authorList>
            <person name="Goeker M."/>
        </authorList>
    </citation>
    <scope>NUCLEOTIDE SEQUENCE [LARGE SCALE GENOMIC DNA]</scope>
    <source>
        <strain evidence="9 10">DSM 654</strain>
    </source>
</reference>